<evidence type="ECO:0000259" key="1">
    <source>
        <dbReference type="Pfam" id="PF13439"/>
    </source>
</evidence>
<dbReference type="EMBL" id="WNKT01000029">
    <property type="protein sequence ID" value="MTW22020.1"/>
    <property type="molecule type" value="Genomic_DNA"/>
</dbReference>
<dbReference type="RefSeq" id="WP_155450587.1">
    <property type="nucleotide sequence ID" value="NZ_WNKT01000029.1"/>
</dbReference>
<name>A0A6N8EER4_9GAMM</name>
<dbReference type="Gene3D" id="3.40.50.2000">
    <property type="entry name" value="Glycogen Phosphorylase B"/>
    <property type="match status" value="2"/>
</dbReference>
<dbReference type="SUPFAM" id="SSF53756">
    <property type="entry name" value="UDP-Glycosyltransferase/glycogen phosphorylase"/>
    <property type="match status" value="1"/>
</dbReference>
<dbReference type="CDD" id="cd03814">
    <property type="entry name" value="GT4-like"/>
    <property type="match status" value="1"/>
</dbReference>
<protein>
    <submittedName>
        <fullName evidence="2">Glycosyltransferase</fullName>
    </submittedName>
</protein>
<dbReference type="Pfam" id="PF13692">
    <property type="entry name" value="Glyco_trans_1_4"/>
    <property type="match status" value="1"/>
</dbReference>
<sequence>MSSTTRITSPSPLDRLKIAIVTETYPPEINGVANTMRHFAEGMAERGHGIQLVRPRQPADPRRPEGTETLDLHLVPGLPIPGYRGLRFGLPVYWRLRRLWHRSAPDLVYIATQGPLGHAALSAARALAIPTVTGFHTHFQQYSQHYGLGALTHQIEGTLRHFHNRSDTTLVPTADLRDSLANEGFENLHVFGRGVDVTRFSPDWRSDALRRSWGCSENDLVALYVGRIAAEKNLALALAGFRAIQRQCPSARFVLVGDGPERAHLQQEHPDLIFAGARVGDELAAHYASGDLFLFPSLTETFGNVVTEAMASALPVIAFDYAAAHAHVSSGINGVTVPIEAGPDFVAACLDCVGDRERLRRMGFEARRAALKIGWDRVLGRVEEQLFAVIHRRRVKAESCHASLATTPE</sequence>
<dbReference type="InterPro" id="IPR050194">
    <property type="entry name" value="Glycosyltransferase_grp1"/>
</dbReference>
<proteinExistence type="predicted"/>
<dbReference type="InterPro" id="IPR028098">
    <property type="entry name" value="Glyco_trans_4-like_N"/>
</dbReference>
<accession>A0A6N8EER4</accession>
<dbReference type="PANTHER" id="PTHR45947">
    <property type="entry name" value="SULFOQUINOVOSYL TRANSFERASE SQD2"/>
    <property type="match status" value="1"/>
</dbReference>
<dbReference type="Pfam" id="PF13439">
    <property type="entry name" value="Glyco_transf_4"/>
    <property type="match status" value="1"/>
</dbReference>
<gene>
    <name evidence="2" type="ORF">GJ668_13090</name>
</gene>
<feature type="domain" description="Glycosyltransferase subfamily 4-like N-terminal" evidence="1">
    <location>
        <begin position="29"/>
        <end position="199"/>
    </location>
</feature>
<reference evidence="2 3" key="1">
    <citation type="submission" date="2019-11" db="EMBL/GenBank/DDBJ databases">
        <title>Whole-genome sequence of the anaerobic purple sulfur bacterium Allochromatium palmeri DSM 15591.</title>
        <authorList>
            <person name="Kyndt J.A."/>
            <person name="Meyer T.E."/>
        </authorList>
    </citation>
    <scope>NUCLEOTIDE SEQUENCE [LARGE SCALE GENOMIC DNA]</scope>
    <source>
        <strain evidence="2 3">DSM 15591</strain>
    </source>
</reference>
<dbReference type="AlphaFoldDB" id="A0A6N8EER4"/>
<organism evidence="2 3">
    <name type="scientific">Allochromatium palmeri</name>
    <dbReference type="NCBI Taxonomy" id="231048"/>
    <lineage>
        <taxon>Bacteria</taxon>
        <taxon>Pseudomonadati</taxon>
        <taxon>Pseudomonadota</taxon>
        <taxon>Gammaproteobacteria</taxon>
        <taxon>Chromatiales</taxon>
        <taxon>Chromatiaceae</taxon>
        <taxon>Allochromatium</taxon>
    </lineage>
</organism>
<evidence type="ECO:0000313" key="2">
    <source>
        <dbReference type="EMBL" id="MTW22020.1"/>
    </source>
</evidence>
<dbReference type="PANTHER" id="PTHR45947:SF3">
    <property type="entry name" value="SULFOQUINOVOSYL TRANSFERASE SQD2"/>
    <property type="match status" value="1"/>
</dbReference>
<keyword evidence="3" id="KW-1185">Reference proteome</keyword>
<dbReference type="GO" id="GO:0016757">
    <property type="term" value="F:glycosyltransferase activity"/>
    <property type="evidence" value="ECO:0007669"/>
    <property type="project" value="TreeGrafter"/>
</dbReference>
<comment type="caution">
    <text evidence="2">The sequence shown here is derived from an EMBL/GenBank/DDBJ whole genome shotgun (WGS) entry which is preliminary data.</text>
</comment>
<keyword evidence="2" id="KW-0808">Transferase</keyword>
<dbReference type="Proteomes" id="UP000434044">
    <property type="component" value="Unassembled WGS sequence"/>
</dbReference>
<evidence type="ECO:0000313" key="3">
    <source>
        <dbReference type="Proteomes" id="UP000434044"/>
    </source>
</evidence>
<dbReference type="OrthoDB" id="9802525at2"/>